<feature type="transmembrane region" description="Helical" evidence="1">
    <location>
        <begin position="7"/>
        <end position="33"/>
    </location>
</feature>
<sequence>MKPKVAGIVLLIGSLYYLIAEAISATFFNASIFNTYVFHTISELGIPNGNSPLFWLMNSAFILIGLALLFAVFYKFKDFIVKNNIIISIFTFITSIGVIVVGLIHGGNPLTLGYHAMGAVMAILGGNILLVLISRSMEDFGKYQKATLILGIIGLAAFWIMFFSMGSIYMPVYERLSVYPLIVWSFLTGIFLLLNNNSH</sequence>
<name>A0A315XN94_9EURY</name>
<feature type="transmembrane region" description="Helical" evidence="1">
    <location>
        <begin position="112"/>
        <end position="134"/>
    </location>
</feature>
<keyword evidence="3" id="KW-1185">Reference proteome</keyword>
<keyword evidence="1" id="KW-0812">Transmembrane</keyword>
<dbReference type="EMBL" id="MZGS01000020">
    <property type="protein sequence ID" value="PWB87344.1"/>
    <property type="molecule type" value="Genomic_DNA"/>
</dbReference>
<keyword evidence="1" id="KW-0472">Membrane</keyword>
<dbReference type="OrthoDB" id="77684at2157"/>
<proteinExistence type="predicted"/>
<feature type="transmembrane region" description="Helical" evidence="1">
    <location>
        <begin position="53"/>
        <end position="73"/>
    </location>
</feature>
<feature type="transmembrane region" description="Helical" evidence="1">
    <location>
        <begin position="85"/>
        <end position="106"/>
    </location>
</feature>
<accession>A0A315XN94</accession>
<dbReference type="RefSeq" id="WP_116591873.1">
    <property type="nucleotide sequence ID" value="NZ_MZGS01000020.1"/>
</dbReference>
<evidence type="ECO:0000256" key="1">
    <source>
        <dbReference type="SAM" id="Phobius"/>
    </source>
</evidence>
<dbReference type="AlphaFoldDB" id="A0A315XN94"/>
<dbReference type="InterPro" id="IPR009339">
    <property type="entry name" value="DUF998"/>
</dbReference>
<evidence type="ECO:0008006" key="4">
    <source>
        <dbReference type="Google" id="ProtNLM"/>
    </source>
</evidence>
<feature type="transmembrane region" description="Helical" evidence="1">
    <location>
        <begin position="176"/>
        <end position="194"/>
    </location>
</feature>
<dbReference type="Pfam" id="PF06197">
    <property type="entry name" value="DUF998"/>
    <property type="match status" value="1"/>
</dbReference>
<keyword evidence="1" id="KW-1133">Transmembrane helix</keyword>
<evidence type="ECO:0000313" key="2">
    <source>
        <dbReference type="EMBL" id="PWB87344.1"/>
    </source>
</evidence>
<protein>
    <recommendedName>
        <fullName evidence="4">DUF998 domain-containing protein</fullName>
    </recommendedName>
</protein>
<feature type="transmembrane region" description="Helical" evidence="1">
    <location>
        <begin position="146"/>
        <end position="170"/>
    </location>
</feature>
<reference evidence="2 3" key="1">
    <citation type="submission" date="2017-03" db="EMBL/GenBank/DDBJ databases">
        <title>Genome sequence of Methanobrevibacter thaueri.</title>
        <authorList>
            <person name="Poehlein A."/>
            <person name="Seedorf H."/>
            <person name="Daniel R."/>
        </authorList>
    </citation>
    <scope>NUCLEOTIDE SEQUENCE [LARGE SCALE GENOMIC DNA]</scope>
    <source>
        <strain evidence="2 3">DSM 11995</strain>
    </source>
</reference>
<evidence type="ECO:0000313" key="3">
    <source>
        <dbReference type="Proteomes" id="UP000251717"/>
    </source>
</evidence>
<gene>
    <name evidence="2" type="ORF">MBBTH_09090</name>
</gene>
<organism evidence="2 3">
    <name type="scientific">Methanobrevibacter thaueri</name>
    <dbReference type="NCBI Taxonomy" id="190975"/>
    <lineage>
        <taxon>Archaea</taxon>
        <taxon>Methanobacteriati</taxon>
        <taxon>Methanobacteriota</taxon>
        <taxon>Methanomada group</taxon>
        <taxon>Methanobacteria</taxon>
        <taxon>Methanobacteriales</taxon>
        <taxon>Methanobacteriaceae</taxon>
        <taxon>Methanobrevibacter</taxon>
    </lineage>
</organism>
<dbReference type="Proteomes" id="UP000251717">
    <property type="component" value="Unassembled WGS sequence"/>
</dbReference>
<comment type="caution">
    <text evidence="2">The sequence shown here is derived from an EMBL/GenBank/DDBJ whole genome shotgun (WGS) entry which is preliminary data.</text>
</comment>